<feature type="transmembrane region" description="Helical" evidence="1">
    <location>
        <begin position="406"/>
        <end position="423"/>
    </location>
</feature>
<feature type="transmembrane region" description="Helical" evidence="1">
    <location>
        <begin position="385"/>
        <end position="401"/>
    </location>
</feature>
<feature type="transmembrane region" description="Helical" evidence="1">
    <location>
        <begin position="214"/>
        <end position="231"/>
    </location>
</feature>
<proteinExistence type="predicted"/>
<accession>A0A8H5HJZ6</accession>
<evidence type="ECO:0000313" key="3">
    <source>
        <dbReference type="EMBL" id="KAF5384916.1"/>
    </source>
</evidence>
<dbReference type="InterPro" id="IPR051957">
    <property type="entry name" value="CRISP-LCCL_domain"/>
</dbReference>
<dbReference type="AlphaFoldDB" id="A0A8H5HJZ6"/>
<keyword evidence="1" id="KW-0812">Transmembrane</keyword>
<dbReference type="PROSITE" id="PS50820">
    <property type="entry name" value="LCCL"/>
    <property type="match status" value="1"/>
</dbReference>
<dbReference type="PANTHER" id="PTHR31331">
    <property type="entry name" value="LCCL DOMAIN PROTEIN (AFU_ORTHOLOGUE AFUA_5G08630)"/>
    <property type="match status" value="1"/>
</dbReference>
<dbReference type="InterPro" id="IPR004043">
    <property type="entry name" value="LCCL"/>
</dbReference>
<dbReference type="OrthoDB" id="441660at2759"/>
<keyword evidence="1" id="KW-0472">Membrane</keyword>
<organism evidence="3 4">
    <name type="scientific">Tricholomella constricta</name>
    <dbReference type="NCBI Taxonomy" id="117010"/>
    <lineage>
        <taxon>Eukaryota</taxon>
        <taxon>Fungi</taxon>
        <taxon>Dikarya</taxon>
        <taxon>Basidiomycota</taxon>
        <taxon>Agaricomycotina</taxon>
        <taxon>Agaricomycetes</taxon>
        <taxon>Agaricomycetidae</taxon>
        <taxon>Agaricales</taxon>
        <taxon>Tricholomatineae</taxon>
        <taxon>Lyophyllaceae</taxon>
        <taxon>Tricholomella</taxon>
    </lineage>
</organism>
<comment type="caution">
    <text evidence="3">The sequence shown here is derived from an EMBL/GenBank/DDBJ whole genome shotgun (WGS) entry which is preliminary data.</text>
</comment>
<sequence length="717" mass="78861">MEREDTRGMSSSQAQAVRILSVVWFMTILALLMFEYDFMNGICRINVESHILSDYLCTFVCVSHDHEIMVVTGNSWPAPQQRSGMAEASLSATSSSSSSHRLDVPLFLEDRKSQDERSLQLVEFAGDSQLEAAIPAWPRETRAGRFLNKLSSKHPSITARVMRVVNYLRGPRPKVGLEDLSPLLNIDWSKGGVHLRLPLETVSLRLTEPLTSPWLFLILGAAYIIGFSFFSRAQSFLTPPSSYIGCTATYWASNNNCGLNGALCGPFSNSTFDFRCPARCDSVILQNPRTVGNEQVVFQPLIVGGGDAQKTYRGDSFICAAANQAGLIGNSKGGCASLELIGNFTNFLPASGNGLTSIGFPTVFPLSFRFRDTTSLTHCEDNRDGALVFNIIITWLLFVILRPKPIVLYWCLVCIGYWHVSLFSQPRASPPPLSLAFGTFLPTLFIAYAFWRLAFRFAMPAFSHAPLEATVWYLAPFWAGVLTNLTTDKIPISRLTASDLSKRSGAITALVIIIIIVAIIIVNQIRVIRKTGWLPHYLKWYGLGGLVTVVISQLPGLELRLHHYILSMVLIPGTAFPTRLSAIYQGFLLGMFLNGAAAFGFDSILQTANELRQDGPQGSLLPTFVTNSTNFNASIALVNQTIAWDGLTGVWDGFSLLVDDVERYVGTAVNFSLASFDPTIPHFFRLAYTLGADTGDFTMPAVLWPNGTWVDPVLGPS</sequence>
<dbReference type="InterPro" id="IPR036609">
    <property type="entry name" value="LCCL_sf"/>
</dbReference>
<feature type="transmembrane region" description="Helical" evidence="1">
    <location>
        <begin position="505"/>
        <end position="525"/>
    </location>
</feature>
<dbReference type="EMBL" id="JAACJP010000004">
    <property type="protein sequence ID" value="KAF5384916.1"/>
    <property type="molecule type" value="Genomic_DNA"/>
</dbReference>
<dbReference type="PANTHER" id="PTHR31331:SF1">
    <property type="entry name" value="CYSTEINE RICH SECRETORY PROTEIN LCCL DOMAIN CONTAINING 2"/>
    <property type="match status" value="1"/>
</dbReference>
<feature type="transmembrane region" description="Helical" evidence="1">
    <location>
        <begin position="467"/>
        <end position="485"/>
    </location>
</feature>
<feature type="domain" description="LCCL" evidence="2">
    <location>
        <begin position="263"/>
        <end position="358"/>
    </location>
</feature>
<feature type="transmembrane region" description="Helical" evidence="1">
    <location>
        <begin position="537"/>
        <end position="555"/>
    </location>
</feature>
<keyword evidence="4" id="KW-1185">Reference proteome</keyword>
<name>A0A8H5HJZ6_9AGAR</name>
<gene>
    <name evidence="3" type="ORF">D9615_001400</name>
</gene>
<evidence type="ECO:0000313" key="4">
    <source>
        <dbReference type="Proteomes" id="UP000565441"/>
    </source>
</evidence>
<dbReference type="Pfam" id="PF03815">
    <property type="entry name" value="LCCL"/>
    <property type="match status" value="1"/>
</dbReference>
<evidence type="ECO:0000256" key="1">
    <source>
        <dbReference type="SAM" id="Phobius"/>
    </source>
</evidence>
<dbReference type="Gene3D" id="2.170.130.20">
    <property type="entry name" value="LCCL-like domain"/>
    <property type="match status" value="1"/>
</dbReference>
<keyword evidence="1" id="KW-1133">Transmembrane helix</keyword>
<feature type="transmembrane region" description="Helical" evidence="1">
    <location>
        <begin position="587"/>
        <end position="605"/>
    </location>
</feature>
<dbReference type="SUPFAM" id="SSF69848">
    <property type="entry name" value="LCCL domain"/>
    <property type="match status" value="1"/>
</dbReference>
<feature type="transmembrane region" description="Helical" evidence="1">
    <location>
        <begin position="435"/>
        <end position="455"/>
    </location>
</feature>
<dbReference type="Proteomes" id="UP000565441">
    <property type="component" value="Unassembled WGS sequence"/>
</dbReference>
<reference evidence="3 4" key="1">
    <citation type="journal article" date="2020" name="ISME J.">
        <title>Uncovering the hidden diversity of litter-decomposition mechanisms in mushroom-forming fungi.</title>
        <authorList>
            <person name="Floudas D."/>
            <person name="Bentzer J."/>
            <person name="Ahren D."/>
            <person name="Johansson T."/>
            <person name="Persson P."/>
            <person name="Tunlid A."/>
        </authorList>
    </citation>
    <scope>NUCLEOTIDE SEQUENCE [LARGE SCALE GENOMIC DNA]</scope>
    <source>
        <strain evidence="3 4">CBS 661.87</strain>
    </source>
</reference>
<feature type="transmembrane region" description="Helical" evidence="1">
    <location>
        <begin position="16"/>
        <end position="34"/>
    </location>
</feature>
<protein>
    <recommendedName>
        <fullName evidence="2">LCCL domain-containing protein</fullName>
    </recommendedName>
</protein>
<evidence type="ECO:0000259" key="2">
    <source>
        <dbReference type="PROSITE" id="PS50820"/>
    </source>
</evidence>